<dbReference type="PANTHER" id="PTHR33841:SF1">
    <property type="entry name" value="DNA METHYLTRANSFERASE A"/>
    <property type="match status" value="1"/>
</dbReference>
<evidence type="ECO:0000256" key="5">
    <source>
        <dbReference type="ARBA" id="ARBA00047942"/>
    </source>
</evidence>
<comment type="caution">
    <text evidence="8">The sequence shown here is derived from an EMBL/GenBank/DDBJ whole genome shotgun (WGS) entry which is preliminary data.</text>
</comment>
<comment type="catalytic activity">
    <reaction evidence="5">
        <text>a 2'-deoxyadenosine in DNA + S-adenosyl-L-methionine = an N(6)-methyl-2'-deoxyadenosine in DNA + S-adenosyl-L-homocysteine + H(+)</text>
        <dbReference type="Rhea" id="RHEA:15197"/>
        <dbReference type="Rhea" id="RHEA-COMP:12418"/>
        <dbReference type="Rhea" id="RHEA-COMP:12419"/>
        <dbReference type="ChEBI" id="CHEBI:15378"/>
        <dbReference type="ChEBI" id="CHEBI:57856"/>
        <dbReference type="ChEBI" id="CHEBI:59789"/>
        <dbReference type="ChEBI" id="CHEBI:90615"/>
        <dbReference type="ChEBI" id="CHEBI:90616"/>
        <dbReference type="EC" id="2.1.1.72"/>
    </reaction>
</comment>
<dbReference type="Proteomes" id="UP001521150">
    <property type="component" value="Unassembled WGS sequence"/>
</dbReference>
<protein>
    <recommendedName>
        <fullName evidence="1">site-specific DNA-methyltransferase (adenine-specific)</fullName>
        <ecNumber evidence="1">2.1.1.72</ecNumber>
    </recommendedName>
</protein>
<keyword evidence="3" id="KW-0808">Transferase</keyword>
<evidence type="ECO:0000256" key="2">
    <source>
        <dbReference type="ARBA" id="ARBA00022603"/>
    </source>
</evidence>
<evidence type="ECO:0000256" key="6">
    <source>
        <dbReference type="SAM" id="MobiDB-lite"/>
    </source>
</evidence>
<gene>
    <name evidence="8" type="ORF">LWC34_45265</name>
</gene>
<feature type="domain" description="Type II methyltransferase M.TaqI-like" evidence="7">
    <location>
        <begin position="540"/>
        <end position="785"/>
    </location>
</feature>
<organism evidence="8 9">
    <name type="scientific">Kibdelosporangium philippinense</name>
    <dbReference type="NCBI Taxonomy" id="211113"/>
    <lineage>
        <taxon>Bacteria</taxon>
        <taxon>Bacillati</taxon>
        <taxon>Actinomycetota</taxon>
        <taxon>Actinomycetes</taxon>
        <taxon>Pseudonocardiales</taxon>
        <taxon>Pseudonocardiaceae</taxon>
        <taxon>Kibdelosporangium</taxon>
    </lineage>
</organism>
<dbReference type="GO" id="GO:0008168">
    <property type="term" value="F:methyltransferase activity"/>
    <property type="evidence" value="ECO:0007669"/>
    <property type="project" value="UniProtKB-KW"/>
</dbReference>
<evidence type="ECO:0000256" key="1">
    <source>
        <dbReference type="ARBA" id="ARBA00011900"/>
    </source>
</evidence>
<keyword evidence="4" id="KW-0949">S-adenosyl-L-methionine</keyword>
<dbReference type="Gene3D" id="3.40.50.150">
    <property type="entry name" value="Vaccinia Virus protein VP39"/>
    <property type="match status" value="2"/>
</dbReference>
<dbReference type="InterPro" id="IPR011639">
    <property type="entry name" value="MethylTrfase_TaqI-like_dom"/>
</dbReference>
<dbReference type="EMBL" id="JAJVCN010000004">
    <property type="protein sequence ID" value="MCE7009970.1"/>
    <property type="molecule type" value="Genomic_DNA"/>
</dbReference>
<sequence>MTATLGVFPSVSVVGGLLPAELFDRVASGDREIPGLDPAAYGLQPGESVRRQAARSWEYLLGVWRDFKDSLSTTPDTRHTELTRQRWLHILLRELDFRNLETNPGFEVGGTTFRVSHAAGQTPVHLLGWLTDLDHRTPGRIARAPQSMLQELLNRSDTHQWAILSNGARLRLLRDSRALVGSAYVEFDLSTMFDGELFADFVLFYRICHTSRFTTDDNDKCLLERWCETAASLETRALEQLRGGVEAAISILGTGFLAHPENRDLRKAVHTDHTYSISDLNRSLLRLVYRLLFWFVAEDRDALHAEHAPSLAQQRYAEYYSSARLRRLARGHGTRHGDLWEAVRFVFRALGTEGGVTQLGLPGIGGLYEPGPLDTPLEGARLHNVDLLAAVRALSIVRDTAGGGRRRVDFGHLGAEELGSVYESFLELIPRHDPDTRRYTLERLAGNDRKESGSYYTPSSLVDCLLDSALDPLLDQAARTDDPADALLSITVCDPACGSGHFLVAAARRIAKRLAAARTGDPEPPDAAVRTALREVVGRCIYGVDVNPMAVELAKVSLWLEAMERGKPLAFLDANLKVGNSLLGTTPRLLREGVPDAAFAVLQGDEAPVVRSLKQDNTKTRDRQGNLFRIDEIQVDNAAEAATAAQIVSTLPDSLEDLHVQAARAKDELLESPSHRASKLIANTWCAAFVQLKTKATRGAAITDAVLHSLAADPSSASKDLVELVDGLARDYRFFHWHLEFPHIFPTTGPDVDHETGWSGGFSCVVGNPPWERVKVQEKEYFAARHEGITAARNAAERKRRIAALEHSSDQADRDLFAAFAQELRKADGISALLRNSGRYPLTGKGDINTYAVFAETGRMILGPSGRLGMILPTGIATDATTAPFFRDVVEASRLDSLLGFVTNPRIWTDVGNRRYPFSILVFTGRAMGVEHAEFWTLAKHPDELPPRGKRIKIPPRDLLLVNPNTGNCPQFRTQHDAEITLGVYRRVPVLWHEGAHGGNPWRLNGTSFLRMFDMTNDSKLFTSADDLTRDGWTLDGNVFTSGEERMLPLYEAKLLHHFDHRLASYDKRPEGSQDTELPRLDLDEKNNPARVPIPRYWIAEAEFAERLDERGWDNGWLLGWRDITNRTNERTVIAAAIPRTAVGNKFPLVSVPQKSALLQANLSAFVLDYVARQKMSGTSLNYFIVKQLPVLPPETYDKPAPWAPESTIDEWITSRVLELSYTAYDMRPFAVNLGDEKEPFRWDEYRRQLMRAELDAAYFHLYGIGRDDVDYIMDTFPIVRGKDEVAHGEYRTKRLILDAYDAMGAPQYITPLDPPPGRGPRHENATSAPASHSPRE</sequence>
<evidence type="ECO:0000313" key="9">
    <source>
        <dbReference type="Proteomes" id="UP001521150"/>
    </source>
</evidence>
<keyword evidence="2 8" id="KW-0489">Methyltransferase</keyword>
<proteinExistence type="predicted"/>
<dbReference type="PANTHER" id="PTHR33841">
    <property type="entry name" value="DNA METHYLTRANSFERASE YEEA-RELATED"/>
    <property type="match status" value="1"/>
</dbReference>
<accession>A0ABS8ZSK7</accession>
<feature type="region of interest" description="Disordered" evidence="6">
    <location>
        <begin position="1308"/>
        <end position="1337"/>
    </location>
</feature>
<dbReference type="EC" id="2.1.1.72" evidence="1"/>
<dbReference type="Pfam" id="PF07669">
    <property type="entry name" value="Eco57I"/>
    <property type="match status" value="1"/>
</dbReference>
<reference evidence="8 9" key="1">
    <citation type="submission" date="2021-12" db="EMBL/GenBank/DDBJ databases">
        <title>Genome sequence of Kibdelosporangium philippinense ATCC 49844.</title>
        <authorList>
            <person name="Fedorov E.A."/>
            <person name="Omeragic M."/>
            <person name="Shalygina K.F."/>
            <person name="Maclea K.S."/>
        </authorList>
    </citation>
    <scope>NUCLEOTIDE SEQUENCE [LARGE SCALE GENOMIC DNA]</scope>
    <source>
        <strain evidence="8 9">ATCC 49844</strain>
    </source>
</reference>
<evidence type="ECO:0000313" key="8">
    <source>
        <dbReference type="EMBL" id="MCE7009970.1"/>
    </source>
</evidence>
<dbReference type="PRINTS" id="PR00507">
    <property type="entry name" value="N12N6MTFRASE"/>
</dbReference>
<dbReference type="GO" id="GO:0032259">
    <property type="term" value="P:methylation"/>
    <property type="evidence" value="ECO:0007669"/>
    <property type="project" value="UniProtKB-KW"/>
</dbReference>
<dbReference type="RefSeq" id="WP_233731459.1">
    <property type="nucleotide sequence ID" value="NZ_JAJVCN010000004.1"/>
</dbReference>
<name>A0ABS8ZSK7_9PSEU</name>
<dbReference type="InterPro" id="IPR029063">
    <property type="entry name" value="SAM-dependent_MTases_sf"/>
</dbReference>
<evidence type="ECO:0000256" key="3">
    <source>
        <dbReference type="ARBA" id="ARBA00022679"/>
    </source>
</evidence>
<dbReference type="InterPro" id="IPR050953">
    <property type="entry name" value="N4_N6_ade-DNA_methylase"/>
</dbReference>
<evidence type="ECO:0000259" key="7">
    <source>
        <dbReference type="Pfam" id="PF07669"/>
    </source>
</evidence>
<dbReference type="SUPFAM" id="SSF53335">
    <property type="entry name" value="S-adenosyl-L-methionine-dependent methyltransferases"/>
    <property type="match status" value="1"/>
</dbReference>
<evidence type="ECO:0000256" key="4">
    <source>
        <dbReference type="ARBA" id="ARBA00022691"/>
    </source>
</evidence>
<keyword evidence="9" id="KW-1185">Reference proteome</keyword>